<evidence type="ECO:0000256" key="1">
    <source>
        <dbReference type="ARBA" id="ARBA00023163"/>
    </source>
</evidence>
<keyword evidence="1" id="KW-0804">Transcription</keyword>
<dbReference type="InterPro" id="IPR007759">
    <property type="entry name" value="Asxl_HARE-HTH"/>
</dbReference>
<gene>
    <name evidence="4" type="ORF">B6S12_08740</name>
</gene>
<evidence type="ECO:0000256" key="2">
    <source>
        <dbReference type="SAM" id="MobiDB-lite"/>
    </source>
</evidence>
<evidence type="ECO:0000259" key="3">
    <source>
        <dbReference type="PROSITE" id="PS51913"/>
    </source>
</evidence>
<proteinExistence type="predicted"/>
<dbReference type="OrthoDB" id="5289528at2"/>
<feature type="region of interest" description="Disordered" evidence="2">
    <location>
        <begin position="80"/>
        <end position="104"/>
    </location>
</feature>
<feature type="compositionally biased region" description="Basic and acidic residues" evidence="2">
    <location>
        <begin position="90"/>
        <end position="104"/>
    </location>
</feature>
<reference evidence="4 5" key="1">
    <citation type="submission" date="2017-03" db="EMBL/GenBank/DDBJ databases">
        <title>Genomic and clinical evidence uncovers the enterohepatic species Helicobacter valdiviensis as a potential human intestinal pathogen.</title>
        <authorList>
            <person name="Fresia P."/>
            <person name="Jara R."/>
            <person name="Sierra R."/>
            <person name="Ferres I."/>
            <person name="Greif G."/>
            <person name="Iraola G."/>
            <person name="Collado L."/>
        </authorList>
    </citation>
    <scope>NUCLEOTIDE SEQUENCE [LARGE SCALE GENOMIC DNA]</scope>
    <source>
        <strain evidence="4 5">WBE14</strain>
    </source>
</reference>
<dbReference type="Pfam" id="PF05066">
    <property type="entry name" value="HARE-HTH"/>
    <property type="match status" value="1"/>
</dbReference>
<protein>
    <submittedName>
        <fullName evidence="4">HrgA protein</fullName>
    </submittedName>
</protein>
<accession>A0A2W6MSX3</accession>
<dbReference type="EMBL" id="NBIU01000031">
    <property type="protein sequence ID" value="PZT47512.1"/>
    <property type="molecule type" value="Genomic_DNA"/>
</dbReference>
<dbReference type="RefSeq" id="WP_111230421.1">
    <property type="nucleotide sequence ID" value="NZ_NBIU01000031.1"/>
</dbReference>
<dbReference type="Proteomes" id="UP000249746">
    <property type="component" value="Unassembled WGS sequence"/>
</dbReference>
<dbReference type="GO" id="GO:0006355">
    <property type="term" value="P:regulation of DNA-templated transcription"/>
    <property type="evidence" value="ECO:0007669"/>
    <property type="project" value="InterPro"/>
</dbReference>
<dbReference type="AlphaFoldDB" id="A0A2W6MSX3"/>
<evidence type="ECO:0000313" key="5">
    <source>
        <dbReference type="Proteomes" id="UP000249746"/>
    </source>
</evidence>
<feature type="domain" description="HTH HARE-type" evidence="3">
    <location>
        <begin position="4"/>
        <end position="80"/>
    </location>
</feature>
<organism evidence="4 5">
    <name type="scientific">Helicobacter valdiviensis</name>
    <dbReference type="NCBI Taxonomy" id="1458358"/>
    <lineage>
        <taxon>Bacteria</taxon>
        <taxon>Pseudomonadati</taxon>
        <taxon>Campylobacterota</taxon>
        <taxon>Epsilonproteobacteria</taxon>
        <taxon>Campylobacterales</taxon>
        <taxon>Helicobacteraceae</taxon>
        <taxon>Helicobacter</taxon>
    </lineage>
</organism>
<dbReference type="PROSITE" id="PS51913">
    <property type="entry name" value="HTH_HARE"/>
    <property type="match status" value="1"/>
</dbReference>
<name>A0A2W6MSX3_9HELI</name>
<comment type="caution">
    <text evidence="4">The sequence shown here is derived from an EMBL/GenBank/DDBJ whole genome shotgun (WGS) entry which is preliminary data.</text>
</comment>
<evidence type="ECO:0000313" key="4">
    <source>
        <dbReference type="EMBL" id="PZT47512.1"/>
    </source>
</evidence>
<keyword evidence="5" id="KW-1185">Reference proteome</keyword>
<sequence>MQKYTFRQFIIDVLASSQKPLTFMEIWESGVKMGLDKKLGSIGKTPWQNIGALLYTDIKNENSLFCIISKQPTTFYLKEKKNSLQNPKESSTKESPKEKAKDSIKERSLHPLLVKFLYENPNFNLYCKTIFHEKSQKSVSGRDKWNYPDMVGVHFPFEEDYAEETLNLLKNAHQFNFKLYAFELKVCLSWSNLKEYYFQAVSNSSFANEGYLVVFEEFDDEILEELIRLNASFGIGVIKLESSTAESRIILPSHKRELDITTLNMLVEKNPNFREFIQTINEDLEIGKRHRISKNRYDTILDDTALQKYKEDNKIK</sequence>